<dbReference type="PANTHER" id="PTHR31025:SF27">
    <property type="entry name" value="SI:CH211-193K19.2-RELATED"/>
    <property type="match status" value="1"/>
</dbReference>
<evidence type="ECO:0000313" key="2">
    <source>
        <dbReference type="Proteomes" id="UP001364617"/>
    </source>
</evidence>
<gene>
    <name evidence="1" type="ORF">R3I93_011440</name>
</gene>
<evidence type="ECO:0000313" key="1">
    <source>
        <dbReference type="EMBL" id="KAK7150179.1"/>
    </source>
</evidence>
<dbReference type="EMBL" id="JAYKXH010000012">
    <property type="protein sequence ID" value="KAK7150179.1"/>
    <property type="molecule type" value="Genomic_DNA"/>
</dbReference>
<sequence length="124" mass="14292">MENTFSYRRQEILKGEPLIGDVKSRRPALFTAIEIDREFHRITALSLLSTFRAALDQYTPRLMGRFRCKGGAAGRKIKKVMVEISKDNSYETCMCPQVLVHLLERRPQETCEGLYGELRLAKNL</sequence>
<comment type="caution">
    <text evidence="1">The sequence shown here is derived from an EMBL/GenBank/DDBJ whole genome shotgun (WGS) entry which is preliminary data.</text>
</comment>
<reference evidence="1 2" key="1">
    <citation type="submission" date="2024-02" db="EMBL/GenBank/DDBJ databases">
        <title>Chromosome-level genome assembly of the Eurasian Minnow (Phoxinus phoxinus).</title>
        <authorList>
            <person name="Oriowo T.O."/>
            <person name="Martin S."/>
            <person name="Stange M."/>
            <person name="Chrysostomakis Y."/>
            <person name="Brown T."/>
            <person name="Winkler S."/>
            <person name="Kukowka S."/>
            <person name="Myers E.W."/>
            <person name="Bohne A."/>
        </authorList>
    </citation>
    <scope>NUCLEOTIDE SEQUENCE [LARGE SCALE GENOMIC DNA]</scope>
    <source>
        <strain evidence="1">ZFMK-TIS-60720</strain>
        <tissue evidence="1">Whole Organism</tissue>
    </source>
</reference>
<name>A0AAN9CVI2_9TELE</name>
<organism evidence="1 2">
    <name type="scientific">Phoxinus phoxinus</name>
    <name type="common">Eurasian minnow</name>
    <dbReference type="NCBI Taxonomy" id="58324"/>
    <lineage>
        <taxon>Eukaryota</taxon>
        <taxon>Metazoa</taxon>
        <taxon>Chordata</taxon>
        <taxon>Craniata</taxon>
        <taxon>Vertebrata</taxon>
        <taxon>Euteleostomi</taxon>
        <taxon>Actinopterygii</taxon>
        <taxon>Neopterygii</taxon>
        <taxon>Teleostei</taxon>
        <taxon>Ostariophysi</taxon>
        <taxon>Cypriniformes</taxon>
        <taxon>Leuciscidae</taxon>
        <taxon>Phoxininae</taxon>
        <taxon>Phoxinus</taxon>
    </lineage>
</organism>
<proteinExistence type="predicted"/>
<keyword evidence="2" id="KW-1185">Reference proteome</keyword>
<protein>
    <submittedName>
        <fullName evidence="1">Uncharacterized protein</fullName>
    </submittedName>
</protein>
<accession>A0AAN9CVI2</accession>
<dbReference type="AlphaFoldDB" id="A0AAN9CVI2"/>
<dbReference type="PANTHER" id="PTHR31025">
    <property type="entry name" value="SI:CH211-196P9.1-RELATED"/>
    <property type="match status" value="1"/>
</dbReference>
<dbReference type="Proteomes" id="UP001364617">
    <property type="component" value="Unassembled WGS sequence"/>
</dbReference>